<gene>
    <name evidence="1" type="ORF">BS47DRAFT_1336136</name>
</gene>
<evidence type="ECO:0000313" key="2">
    <source>
        <dbReference type="Proteomes" id="UP000886523"/>
    </source>
</evidence>
<name>A0A9P6E1V5_9AGAM</name>
<organism evidence="1 2">
    <name type="scientific">Hydnum rufescens UP504</name>
    <dbReference type="NCBI Taxonomy" id="1448309"/>
    <lineage>
        <taxon>Eukaryota</taxon>
        <taxon>Fungi</taxon>
        <taxon>Dikarya</taxon>
        <taxon>Basidiomycota</taxon>
        <taxon>Agaricomycotina</taxon>
        <taxon>Agaricomycetes</taxon>
        <taxon>Cantharellales</taxon>
        <taxon>Hydnaceae</taxon>
        <taxon>Hydnum</taxon>
    </lineage>
</organism>
<dbReference type="AlphaFoldDB" id="A0A9P6E1V5"/>
<keyword evidence="2" id="KW-1185">Reference proteome</keyword>
<comment type="caution">
    <text evidence="1">The sequence shown here is derived from an EMBL/GenBank/DDBJ whole genome shotgun (WGS) entry which is preliminary data.</text>
</comment>
<dbReference type="EMBL" id="MU128913">
    <property type="protein sequence ID" value="KAF9520164.1"/>
    <property type="molecule type" value="Genomic_DNA"/>
</dbReference>
<dbReference type="Proteomes" id="UP000886523">
    <property type="component" value="Unassembled WGS sequence"/>
</dbReference>
<evidence type="ECO:0000313" key="1">
    <source>
        <dbReference type="EMBL" id="KAF9520164.1"/>
    </source>
</evidence>
<reference evidence="1" key="1">
    <citation type="journal article" date="2020" name="Nat. Commun.">
        <title>Large-scale genome sequencing of mycorrhizal fungi provides insights into the early evolution of symbiotic traits.</title>
        <authorList>
            <person name="Miyauchi S."/>
            <person name="Kiss E."/>
            <person name="Kuo A."/>
            <person name="Drula E."/>
            <person name="Kohler A."/>
            <person name="Sanchez-Garcia M."/>
            <person name="Morin E."/>
            <person name="Andreopoulos B."/>
            <person name="Barry K.W."/>
            <person name="Bonito G."/>
            <person name="Buee M."/>
            <person name="Carver A."/>
            <person name="Chen C."/>
            <person name="Cichocki N."/>
            <person name="Clum A."/>
            <person name="Culley D."/>
            <person name="Crous P.W."/>
            <person name="Fauchery L."/>
            <person name="Girlanda M."/>
            <person name="Hayes R.D."/>
            <person name="Keri Z."/>
            <person name="LaButti K."/>
            <person name="Lipzen A."/>
            <person name="Lombard V."/>
            <person name="Magnuson J."/>
            <person name="Maillard F."/>
            <person name="Murat C."/>
            <person name="Nolan M."/>
            <person name="Ohm R.A."/>
            <person name="Pangilinan J."/>
            <person name="Pereira M.F."/>
            <person name="Perotto S."/>
            <person name="Peter M."/>
            <person name="Pfister S."/>
            <person name="Riley R."/>
            <person name="Sitrit Y."/>
            <person name="Stielow J.B."/>
            <person name="Szollosi G."/>
            <person name="Zifcakova L."/>
            <person name="Stursova M."/>
            <person name="Spatafora J.W."/>
            <person name="Tedersoo L."/>
            <person name="Vaario L.M."/>
            <person name="Yamada A."/>
            <person name="Yan M."/>
            <person name="Wang P."/>
            <person name="Xu J."/>
            <person name="Bruns T."/>
            <person name="Baldrian P."/>
            <person name="Vilgalys R."/>
            <person name="Dunand C."/>
            <person name="Henrissat B."/>
            <person name="Grigoriev I.V."/>
            <person name="Hibbett D."/>
            <person name="Nagy L.G."/>
            <person name="Martin F.M."/>
        </authorList>
    </citation>
    <scope>NUCLEOTIDE SEQUENCE</scope>
    <source>
        <strain evidence="1">UP504</strain>
    </source>
</reference>
<accession>A0A9P6E1V5</accession>
<sequence length="154" mass="16998">MGITPQEHVPNRSAYQRALETAPNDFCQWNRVHSFMSRYQHSGPSVIFQEVSGEDTRPMSTDTDANGQGGLSFAVAKAVSPASALCTDHPTPVWSSKISPVTIGNKVGGTYLNCWHSSCRPYSSYWIRMTIGQLSCALLSYPYIFAIHDFVFSA</sequence>
<protein>
    <submittedName>
        <fullName evidence="1">Uncharacterized protein</fullName>
    </submittedName>
</protein>
<proteinExistence type="predicted"/>